<dbReference type="GO" id="GO:0052851">
    <property type="term" value="F:ferric-chelate reductase (NADPH) activity"/>
    <property type="evidence" value="ECO:0007669"/>
    <property type="project" value="UniProtKB-EC"/>
</dbReference>
<reference evidence="11" key="1">
    <citation type="journal article" date="2012" name="PLoS Genet.">
        <title>Comparative analysis of the genomes of two field isolates of the rice blast fungus Magnaporthe oryzae.</title>
        <authorList>
            <person name="Xue M."/>
            <person name="Yang J."/>
            <person name="Li Z."/>
            <person name="Hu S."/>
            <person name="Yao N."/>
            <person name="Dean R.A."/>
            <person name="Zhao W."/>
            <person name="Shen M."/>
            <person name="Zhang H."/>
            <person name="Li C."/>
            <person name="Liu L."/>
            <person name="Cao L."/>
            <person name="Xu X."/>
            <person name="Xing Y."/>
            <person name="Hsiang T."/>
            <person name="Zhang Z."/>
            <person name="Xu J.R."/>
            <person name="Peng Y.L."/>
        </authorList>
    </citation>
    <scope>NUCLEOTIDE SEQUENCE</scope>
    <source>
        <strain evidence="11">Y34</strain>
    </source>
</reference>
<evidence type="ECO:0000313" key="11">
    <source>
        <dbReference type="EMBL" id="ELQ32371.1"/>
    </source>
</evidence>
<comment type="similarity">
    <text evidence="2">Belongs to the ferric reductase (FRE) family.</text>
</comment>
<dbReference type="InterPro" id="IPR051410">
    <property type="entry name" value="Ferric/Cupric_Reductase"/>
</dbReference>
<evidence type="ECO:0000256" key="1">
    <source>
        <dbReference type="ARBA" id="ARBA00004651"/>
    </source>
</evidence>
<dbReference type="GO" id="GO:0006879">
    <property type="term" value="P:intracellular iron ion homeostasis"/>
    <property type="evidence" value="ECO:0007669"/>
    <property type="project" value="TreeGrafter"/>
</dbReference>
<comment type="catalytic activity">
    <reaction evidence="8">
        <text>2 a Fe(II)-siderophore + NADP(+) + H(+) = 2 a Fe(III)-siderophore + NADPH</text>
        <dbReference type="Rhea" id="RHEA:28795"/>
        <dbReference type="Rhea" id="RHEA-COMP:11342"/>
        <dbReference type="Rhea" id="RHEA-COMP:11344"/>
        <dbReference type="ChEBI" id="CHEBI:15378"/>
        <dbReference type="ChEBI" id="CHEBI:29033"/>
        <dbReference type="ChEBI" id="CHEBI:29034"/>
        <dbReference type="ChEBI" id="CHEBI:57783"/>
        <dbReference type="ChEBI" id="CHEBI:58349"/>
        <dbReference type="EC" id="1.16.1.9"/>
    </reaction>
</comment>
<name>A0AA97PF81_PYRO3</name>
<keyword evidence="9" id="KW-0812">Transmembrane</keyword>
<keyword evidence="9" id="KW-1133">Transmembrane helix</keyword>
<sequence length="471" mass="53107">MDVSTWYAIGVFGAITLCIVVCMFLRLSRAVFRLGKRIFFRYLIYADIPKASGHSYYTARYECFLFLSVLTANIAAITIGVDDRRKFVERTGMVAVINIVPLFLGAQMSVVASNFSVKLGSNARLHRWLGTAAIMEGVLHAATSLSMKKPEPSKREEIAGFLRKRPLSCATIQPINYTTLSGERIPVCDAVHLHVRLSRGWTHRAGQYVYLCVPGVSRTSFSQLHPFYVAWWYREGEFDYAVFIIKKYTGFTKLLVECNPEDRRTNGHLTALIEGPYGKELELDLYGTVLLFATGIGIAGQLSYVSQLLRDYRSCETKTRRIALFWQVRSEVHLAYVADRMQELLSQDKDRVLEIHIYVLSDYVSQYTQAGDLVSLGERIGMTYGALDVTDVLDLEISQRKGRIAICLCVDEKVGVAVRRYMASTGDDSISLKELDFQPETHSEGSLVWAKRLSTGLLTAMYRALRSKIAQ</sequence>
<dbReference type="InterPro" id="IPR039261">
    <property type="entry name" value="FNR_nucleotide-bd"/>
</dbReference>
<dbReference type="PROSITE" id="PS51384">
    <property type="entry name" value="FAD_FR"/>
    <property type="match status" value="1"/>
</dbReference>
<evidence type="ECO:0000256" key="5">
    <source>
        <dbReference type="ARBA" id="ARBA00022475"/>
    </source>
</evidence>
<dbReference type="Pfam" id="PF08030">
    <property type="entry name" value="NAD_binding_6"/>
    <property type="match status" value="1"/>
</dbReference>
<feature type="transmembrane region" description="Helical" evidence="9">
    <location>
        <begin position="93"/>
        <end position="113"/>
    </location>
</feature>
<feature type="domain" description="FAD-binding FR-type" evidence="10">
    <location>
        <begin position="172"/>
        <end position="283"/>
    </location>
</feature>
<organism evidence="11">
    <name type="scientific">Pyricularia oryzae (strain Y34)</name>
    <name type="common">Rice blast fungus</name>
    <name type="synonym">Magnaporthe oryzae</name>
    <dbReference type="NCBI Taxonomy" id="1143189"/>
    <lineage>
        <taxon>Eukaryota</taxon>
        <taxon>Fungi</taxon>
        <taxon>Dikarya</taxon>
        <taxon>Ascomycota</taxon>
        <taxon>Pezizomycotina</taxon>
        <taxon>Sordariomycetes</taxon>
        <taxon>Sordariomycetidae</taxon>
        <taxon>Magnaporthales</taxon>
        <taxon>Pyriculariaceae</taxon>
        <taxon>Pyricularia</taxon>
    </lineage>
</organism>
<gene>
    <name evidence="11" type="ORF">OOU_Y34scaffold01175g2</name>
</gene>
<dbReference type="CDD" id="cd06186">
    <property type="entry name" value="NOX_Duox_like_FAD_NADP"/>
    <property type="match status" value="1"/>
</dbReference>
<dbReference type="Pfam" id="PF08022">
    <property type="entry name" value="FAD_binding_8"/>
    <property type="match status" value="1"/>
</dbReference>
<dbReference type="Proteomes" id="UP000011086">
    <property type="component" value="Unassembled WGS sequence"/>
</dbReference>
<dbReference type="PANTHER" id="PTHR32361">
    <property type="entry name" value="FERRIC/CUPRIC REDUCTASE TRANSMEMBRANE COMPONENT"/>
    <property type="match status" value="1"/>
</dbReference>
<dbReference type="SUPFAM" id="SSF63380">
    <property type="entry name" value="Riboflavin synthase domain-like"/>
    <property type="match status" value="1"/>
</dbReference>
<evidence type="ECO:0000256" key="2">
    <source>
        <dbReference type="ARBA" id="ARBA00006278"/>
    </source>
</evidence>
<feature type="transmembrane region" description="Helical" evidence="9">
    <location>
        <begin position="6"/>
        <end position="27"/>
    </location>
</feature>
<dbReference type="EC" id="1.16.1.9" evidence="3"/>
<dbReference type="GO" id="GO:0015677">
    <property type="term" value="P:copper ion import"/>
    <property type="evidence" value="ECO:0007669"/>
    <property type="project" value="TreeGrafter"/>
</dbReference>
<keyword evidence="5" id="KW-1003">Cell membrane</keyword>
<dbReference type="InterPro" id="IPR017927">
    <property type="entry name" value="FAD-bd_FR_type"/>
</dbReference>
<proteinExistence type="inferred from homology"/>
<evidence type="ECO:0000259" key="10">
    <source>
        <dbReference type="PROSITE" id="PS51384"/>
    </source>
</evidence>
<keyword evidence="6" id="KW-0249">Electron transport</keyword>
<protein>
    <recommendedName>
        <fullName evidence="3">ferric-chelate reductase (NADPH)</fullName>
        <ecNumber evidence="3">1.16.1.9</ecNumber>
    </recommendedName>
</protein>
<evidence type="ECO:0000256" key="4">
    <source>
        <dbReference type="ARBA" id="ARBA00022448"/>
    </source>
</evidence>
<evidence type="ECO:0000256" key="9">
    <source>
        <dbReference type="SAM" id="Phobius"/>
    </source>
</evidence>
<dbReference type="InterPro" id="IPR013121">
    <property type="entry name" value="Fe_red_NAD-bd_6"/>
</dbReference>
<keyword evidence="9" id="KW-0472">Membrane</keyword>
<dbReference type="GO" id="GO:0006826">
    <property type="term" value="P:iron ion transport"/>
    <property type="evidence" value="ECO:0007669"/>
    <property type="project" value="TreeGrafter"/>
</dbReference>
<evidence type="ECO:0000256" key="8">
    <source>
        <dbReference type="ARBA" id="ARBA00048483"/>
    </source>
</evidence>
<dbReference type="InterPro" id="IPR013112">
    <property type="entry name" value="FAD-bd_8"/>
</dbReference>
<comment type="subcellular location">
    <subcellularLocation>
        <location evidence="1">Cell membrane</location>
        <topology evidence="1">Multi-pass membrane protein</topology>
    </subcellularLocation>
</comment>
<keyword evidence="4" id="KW-0813">Transport</keyword>
<dbReference type="SUPFAM" id="SSF52343">
    <property type="entry name" value="Ferredoxin reductase-like, C-terminal NADP-linked domain"/>
    <property type="match status" value="1"/>
</dbReference>
<evidence type="ECO:0000256" key="6">
    <source>
        <dbReference type="ARBA" id="ARBA00022982"/>
    </source>
</evidence>
<dbReference type="GO" id="GO:0005886">
    <property type="term" value="C:plasma membrane"/>
    <property type="evidence" value="ECO:0007669"/>
    <property type="project" value="UniProtKB-SubCell"/>
</dbReference>
<dbReference type="Gene3D" id="3.40.50.80">
    <property type="entry name" value="Nucleotide-binding domain of ferredoxin-NADP reductase (FNR) module"/>
    <property type="match status" value="1"/>
</dbReference>
<keyword evidence="7" id="KW-0560">Oxidoreductase</keyword>
<evidence type="ECO:0000256" key="3">
    <source>
        <dbReference type="ARBA" id="ARBA00012668"/>
    </source>
</evidence>
<dbReference type="PANTHER" id="PTHR32361:SF9">
    <property type="entry name" value="FERRIC REDUCTASE TRANSMEMBRANE COMPONENT 3-RELATED"/>
    <property type="match status" value="1"/>
</dbReference>
<evidence type="ECO:0000256" key="7">
    <source>
        <dbReference type="ARBA" id="ARBA00023002"/>
    </source>
</evidence>
<accession>A0AA97PF81</accession>
<dbReference type="EMBL" id="JH793660">
    <property type="protein sequence ID" value="ELQ32371.1"/>
    <property type="molecule type" value="Genomic_DNA"/>
</dbReference>
<feature type="transmembrane region" description="Helical" evidence="9">
    <location>
        <begin position="63"/>
        <end position="81"/>
    </location>
</feature>
<dbReference type="AlphaFoldDB" id="A0AA97PF81"/>
<dbReference type="InterPro" id="IPR017938">
    <property type="entry name" value="Riboflavin_synthase-like_b-brl"/>
</dbReference>